<evidence type="ECO:0008006" key="4">
    <source>
        <dbReference type="Google" id="ProtNLM"/>
    </source>
</evidence>
<dbReference type="OrthoDB" id="3781094at2"/>
<evidence type="ECO:0000313" key="3">
    <source>
        <dbReference type="Proteomes" id="UP000295453"/>
    </source>
</evidence>
<proteinExistence type="predicted"/>
<dbReference type="RefSeq" id="WP_131583691.1">
    <property type="nucleotide sequence ID" value="NZ_SJZJ01000015.1"/>
</dbReference>
<sequence>MNAAHRFATAGLAAVTLMGSLSLAACGGDEHAAAAKAPCGLKDTRKGHLTAKTAAAALAKAAEGRKTVSFRQEMTINGKTAAIEGTVDASADKVYALSQTMPGDDGTVKLILKDDKVYVSAEGEQDGKYYVVDPDEKGDPLAAPLKAWFDQSGASAAADAWTVGLLAVNYVKSEALDDGTPTELYEFQIDPRIVARASGITPPPGLEQSSTSYIWVDRYDLIRKVETTAKDERTVETFTSYCEPVDIKAPDASDLIQR</sequence>
<comment type="caution">
    <text evidence="2">The sequence shown here is derived from an EMBL/GenBank/DDBJ whole genome shotgun (WGS) entry which is preliminary data.</text>
</comment>
<evidence type="ECO:0000313" key="2">
    <source>
        <dbReference type="EMBL" id="TCJ23945.1"/>
    </source>
</evidence>
<dbReference type="EMBL" id="SJZJ01000015">
    <property type="protein sequence ID" value="TCJ23945.1"/>
    <property type="molecule type" value="Genomic_DNA"/>
</dbReference>
<evidence type="ECO:0000256" key="1">
    <source>
        <dbReference type="SAM" id="SignalP"/>
    </source>
</evidence>
<name>A0A4R1C2I3_9ACTN</name>
<protein>
    <recommendedName>
        <fullName evidence="4">LppX_LprAFG lipoprotein</fullName>
    </recommendedName>
</protein>
<keyword evidence="1" id="KW-0732">Signal</keyword>
<feature type="chain" id="PRO_5038820990" description="LppX_LprAFG lipoprotein" evidence="1">
    <location>
        <begin position="25"/>
        <end position="258"/>
    </location>
</feature>
<dbReference type="PROSITE" id="PS51257">
    <property type="entry name" value="PROKAR_LIPOPROTEIN"/>
    <property type="match status" value="1"/>
</dbReference>
<dbReference type="Gene3D" id="2.50.20.20">
    <property type="match status" value="1"/>
</dbReference>
<reference evidence="2 3" key="1">
    <citation type="submission" date="2019-03" db="EMBL/GenBank/DDBJ databases">
        <authorList>
            <person name="Kim M.K.M."/>
        </authorList>
    </citation>
    <scope>NUCLEOTIDE SEQUENCE [LARGE SCALE GENOMIC DNA]</scope>
    <source>
        <strain evidence="2 3">18JY15-6</strain>
    </source>
</reference>
<dbReference type="Proteomes" id="UP000295453">
    <property type="component" value="Unassembled WGS sequence"/>
</dbReference>
<organism evidence="2 3">
    <name type="scientific">Nocardioides jejuensis</name>
    <dbReference type="NCBI Taxonomy" id="2502782"/>
    <lineage>
        <taxon>Bacteria</taxon>
        <taxon>Bacillati</taxon>
        <taxon>Actinomycetota</taxon>
        <taxon>Actinomycetes</taxon>
        <taxon>Propionibacteriales</taxon>
        <taxon>Nocardioidaceae</taxon>
        <taxon>Nocardioides</taxon>
    </lineage>
</organism>
<accession>A0A4R1C2I3</accession>
<feature type="signal peptide" evidence="1">
    <location>
        <begin position="1"/>
        <end position="24"/>
    </location>
</feature>
<keyword evidence="3" id="KW-1185">Reference proteome</keyword>
<gene>
    <name evidence="2" type="ORF">EPD65_10030</name>
</gene>
<dbReference type="AlphaFoldDB" id="A0A4R1C2I3"/>